<keyword evidence="1" id="KW-0812">Transmembrane</keyword>
<keyword evidence="4" id="KW-1185">Reference proteome</keyword>
<organism evidence="3 4">
    <name type="scientific">Methanospirillum lacunae</name>
    <dbReference type="NCBI Taxonomy" id="668570"/>
    <lineage>
        <taxon>Archaea</taxon>
        <taxon>Methanobacteriati</taxon>
        <taxon>Methanobacteriota</taxon>
        <taxon>Stenosarchaea group</taxon>
        <taxon>Methanomicrobia</taxon>
        <taxon>Methanomicrobiales</taxon>
        <taxon>Methanospirillaceae</taxon>
        <taxon>Methanospirillum</taxon>
    </lineage>
</organism>
<name>A0A2V2MZ83_9EURY</name>
<protein>
    <recommendedName>
        <fullName evidence="2">DUF58 domain-containing protein</fullName>
    </recommendedName>
</protein>
<dbReference type="PANTHER" id="PTHR34351:SF2">
    <property type="entry name" value="DUF58 DOMAIN-CONTAINING PROTEIN"/>
    <property type="match status" value="1"/>
</dbReference>
<sequence>MKVKRCTRIIIAAFLLFLILTFFLDKPDLLAVSLSLWVLIIWRYIIFFKRLKLVVKSVDVKRIIDKSLVRQGMICMVTTKISLTIEEGMTAIYSEMVPVGVQIEDGTNQTDPLFSGAHKLTLTYSISPISHGSITFPGGSVTVQDPFFETTIRLSTSSYNGPVLLVQPAPFFEKKRSDRQSQGVETNTIQVQRGSTIKTYRKYFQDDDSRLIDWKLSAKRDTLYVREFTSLESNPPLLIIDLPDVDQDYDEKHFSKLVMAISAQIENVAREGTILSLLIISGPNIITFLSHEYYPGSWMTVIREQFHPRIRLHHLYRTKQRIELRKIVKDFQNLNKNRVNNSIIRYYSLLNSVFKNHLLDNGKNRFSSQISRIFLSVRPGFITLYSLCDGDVSHIKEIAHQARFDKIQFVIQTTQKISSHKLCAQYSALRKETIEEIP</sequence>
<proteinExistence type="predicted"/>
<evidence type="ECO:0000256" key="1">
    <source>
        <dbReference type="SAM" id="Phobius"/>
    </source>
</evidence>
<dbReference type="InterPro" id="IPR002881">
    <property type="entry name" value="DUF58"/>
</dbReference>
<dbReference type="AlphaFoldDB" id="A0A2V2MZ83"/>
<evidence type="ECO:0000259" key="2">
    <source>
        <dbReference type="Pfam" id="PF01882"/>
    </source>
</evidence>
<feature type="transmembrane region" description="Helical" evidence="1">
    <location>
        <begin position="7"/>
        <end position="24"/>
    </location>
</feature>
<reference evidence="3 4" key="1">
    <citation type="submission" date="2018-05" db="EMBL/GenBank/DDBJ databases">
        <title>Draft genome of Methanospirillum lacunae Ki8-1.</title>
        <authorList>
            <person name="Dueholm M.S."/>
            <person name="Nielsen P.H."/>
            <person name="Bakmann L.F."/>
            <person name="Otzen D.E."/>
        </authorList>
    </citation>
    <scope>NUCLEOTIDE SEQUENCE [LARGE SCALE GENOMIC DNA]</scope>
    <source>
        <strain evidence="3 4">Ki8-1</strain>
    </source>
</reference>
<keyword evidence="1" id="KW-0472">Membrane</keyword>
<evidence type="ECO:0000313" key="4">
    <source>
        <dbReference type="Proteomes" id="UP000245657"/>
    </source>
</evidence>
<comment type="caution">
    <text evidence="3">The sequence shown here is derived from an EMBL/GenBank/DDBJ whole genome shotgun (WGS) entry which is preliminary data.</text>
</comment>
<dbReference type="GeneID" id="97548519"/>
<dbReference type="EMBL" id="QGMY01000006">
    <property type="protein sequence ID" value="PWR72779.1"/>
    <property type="molecule type" value="Genomic_DNA"/>
</dbReference>
<dbReference type="Proteomes" id="UP000245657">
    <property type="component" value="Unassembled WGS sequence"/>
</dbReference>
<feature type="domain" description="DUF58" evidence="2">
    <location>
        <begin position="200"/>
        <end position="266"/>
    </location>
</feature>
<evidence type="ECO:0000313" key="3">
    <source>
        <dbReference type="EMBL" id="PWR72779.1"/>
    </source>
</evidence>
<dbReference type="OrthoDB" id="3263at2157"/>
<dbReference type="Pfam" id="PF01882">
    <property type="entry name" value="DUF58"/>
    <property type="match status" value="1"/>
</dbReference>
<accession>A0A2V2MZ83</accession>
<keyword evidence="1" id="KW-1133">Transmembrane helix</keyword>
<feature type="transmembrane region" description="Helical" evidence="1">
    <location>
        <begin position="30"/>
        <end position="48"/>
    </location>
</feature>
<dbReference type="PANTHER" id="PTHR34351">
    <property type="entry name" value="SLR1927 PROTEIN-RELATED"/>
    <property type="match status" value="1"/>
</dbReference>
<dbReference type="RefSeq" id="WP_109968290.1">
    <property type="nucleotide sequence ID" value="NZ_CP176093.1"/>
</dbReference>
<gene>
    <name evidence="3" type="ORF">DK846_07455</name>
</gene>